<dbReference type="RefSeq" id="WP_174497904.1">
    <property type="nucleotide sequence ID" value="NZ_CADDWK010000022.1"/>
</dbReference>
<dbReference type="GO" id="GO:0016491">
    <property type="term" value="F:oxidoreductase activity"/>
    <property type="evidence" value="ECO:0007669"/>
    <property type="project" value="UniProtKB-KW"/>
</dbReference>
<dbReference type="PANTHER" id="PTHR44196:SF1">
    <property type="entry name" value="DEHYDROGENASE_REDUCTASE SDR FAMILY MEMBER 7B"/>
    <property type="match status" value="1"/>
</dbReference>
<reference evidence="4 5" key="1">
    <citation type="submission" date="2020-08" db="EMBL/GenBank/DDBJ databases">
        <title>Genomic Encyclopedia of Type Strains, Phase IV (KMG-IV): sequencing the most valuable type-strain genomes for metagenomic binning, comparative biology and taxonomic classification.</title>
        <authorList>
            <person name="Goeker M."/>
        </authorList>
    </citation>
    <scope>NUCLEOTIDE SEQUENCE [LARGE SCALE GENOMIC DNA]</scope>
    <source>
        <strain evidence="4 5">DSM 19612</strain>
    </source>
</reference>
<dbReference type="PANTHER" id="PTHR44196">
    <property type="entry name" value="DEHYDROGENASE/REDUCTASE SDR FAMILY MEMBER 7B"/>
    <property type="match status" value="1"/>
</dbReference>
<dbReference type="AlphaFoldDB" id="A0A841QA01"/>
<dbReference type="GO" id="GO:0016020">
    <property type="term" value="C:membrane"/>
    <property type="evidence" value="ECO:0007669"/>
    <property type="project" value="TreeGrafter"/>
</dbReference>
<keyword evidence="5" id="KW-1185">Reference proteome</keyword>
<comment type="similarity">
    <text evidence="1 3">Belongs to the short-chain dehydrogenases/reductases (SDR) family.</text>
</comment>
<evidence type="ECO:0000256" key="1">
    <source>
        <dbReference type="ARBA" id="ARBA00006484"/>
    </source>
</evidence>
<organism evidence="4 5">
    <name type="scientific">Salirhabdus euzebyi</name>
    <dbReference type="NCBI Taxonomy" id="394506"/>
    <lineage>
        <taxon>Bacteria</taxon>
        <taxon>Bacillati</taxon>
        <taxon>Bacillota</taxon>
        <taxon>Bacilli</taxon>
        <taxon>Bacillales</taxon>
        <taxon>Bacillaceae</taxon>
        <taxon>Salirhabdus</taxon>
    </lineage>
</organism>
<name>A0A841QA01_9BACI</name>
<gene>
    <name evidence="4" type="ORF">HNQ94_003841</name>
</gene>
<dbReference type="InterPro" id="IPR036291">
    <property type="entry name" value="NAD(P)-bd_dom_sf"/>
</dbReference>
<evidence type="ECO:0000256" key="3">
    <source>
        <dbReference type="RuleBase" id="RU000363"/>
    </source>
</evidence>
<proteinExistence type="inferred from homology"/>
<sequence>MKDRLVNKRIVITGASSGIGQQLAYEVAKAGAIPILVARSHSKLEEIVAHITEQFDRTSDYYVCDIGNKQQWQKTMEKIVQDHKQIHVLLNNAGFGLFQNVADMDVVDIEKMFSVNVHALMQSSHFFLTHMLAHGEGHIVNIASQAAKMATPKAAVYAATKHAVLGFTNGLRMEVEAEGIYVTAVNLGPVRTNFFQTADPGGNYEKALGRLLLDPKDVAEKVIRNLYKTKREINLPLWMELGSRFYRLFPGLTEKLFKKQFSKK</sequence>
<dbReference type="Gene3D" id="3.40.50.720">
    <property type="entry name" value="NAD(P)-binding Rossmann-like Domain"/>
    <property type="match status" value="1"/>
</dbReference>
<dbReference type="Pfam" id="PF00106">
    <property type="entry name" value="adh_short"/>
    <property type="match status" value="1"/>
</dbReference>
<dbReference type="PIRSF" id="PIRSF000126">
    <property type="entry name" value="11-beta-HSD1"/>
    <property type="match status" value="1"/>
</dbReference>
<dbReference type="SUPFAM" id="SSF51735">
    <property type="entry name" value="NAD(P)-binding Rossmann-fold domains"/>
    <property type="match status" value="1"/>
</dbReference>
<dbReference type="PROSITE" id="PS00061">
    <property type="entry name" value="ADH_SHORT"/>
    <property type="match status" value="1"/>
</dbReference>
<dbReference type="EMBL" id="JACHGH010000019">
    <property type="protein sequence ID" value="MBB6455341.1"/>
    <property type="molecule type" value="Genomic_DNA"/>
</dbReference>
<evidence type="ECO:0008006" key="6">
    <source>
        <dbReference type="Google" id="ProtNLM"/>
    </source>
</evidence>
<evidence type="ECO:0000256" key="2">
    <source>
        <dbReference type="ARBA" id="ARBA00023002"/>
    </source>
</evidence>
<dbReference type="PRINTS" id="PR00081">
    <property type="entry name" value="GDHRDH"/>
</dbReference>
<evidence type="ECO:0000313" key="4">
    <source>
        <dbReference type="EMBL" id="MBB6455341.1"/>
    </source>
</evidence>
<dbReference type="Proteomes" id="UP000581688">
    <property type="component" value="Unassembled WGS sequence"/>
</dbReference>
<comment type="caution">
    <text evidence="4">The sequence shown here is derived from an EMBL/GenBank/DDBJ whole genome shotgun (WGS) entry which is preliminary data.</text>
</comment>
<dbReference type="PRINTS" id="PR00080">
    <property type="entry name" value="SDRFAMILY"/>
</dbReference>
<keyword evidence="2" id="KW-0560">Oxidoreductase</keyword>
<evidence type="ECO:0000313" key="5">
    <source>
        <dbReference type="Proteomes" id="UP000581688"/>
    </source>
</evidence>
<protein>
    <recommendedName>
        <fullName evidence="6">Oxidoreductase</fullName>
    </recommendedName>
</protein>
<accession>A0A841QA01</accession>
<dbReference type="InterPro" id="IPR020904">
    <property type="entry name" value="Sc_DH/Rdtase_CS"/>
</dbReference>
<dbReference type="InterPro" id="IPR002347">
    <property type="entry name" value="SDR_fam"/>
</dbReference>